<evidence type="ECO:0000256" key="4">
    <source>
        <dbReference type="ARBA" id="ARBA00022729"/>
    </source>
</evidence>
<comment type="similarity">
    <text evidence="1">Belongs to the peptidase M43B family.</text>
</comment>
<evidence type="ECO:0000259" key="10">
    <source>
        <dbReference type="Pfam" id="PF05572"/>
    </source>
</evidence>
<name>A0A8H3MXG9_ASPTE</name>
<dbReference type="InterPro" id="IPR008754">
    <property type="entry name" value="Peptidase_M43"/>
</dbReference>
<keyword evidence="5" id="KW-0378">Hydrolase</keyword>
<keyword evidence="12" id="KW-1185">Reference proteome</keyword>
<keyword evidence="7 11" id="KW-0482">Metalloprotease</keyword>
<sequence length="312" mass="34089">MHSLSASKIVLLFALGSIPAYCAPSLLFPRGLCGTAAPSESLRAVYQKLASPPSENESAEGYESRKIEAPIEIDTWFHILSTEENADLISDAMINDQLSFLQNAYKDAQISYRLKGVTRQINDVWARNADEIAMKTALRKGTYNTLNVYFHTDLEASASGAAARAMSGAAGTERVLGFCTLPDPSINASSPRADYVKDGCNILGHTMPGGPIPHYNKGGTAIHEVGHWNGLLHVFEGESCSADNDGDYIDDTPQQSTSTVGCPRRKDSCPDLPGKDAIHNYMDYSSDDCYESFTPGQLERMRYMWSTLREGK</sequence>
<gene>
    <name evidence="11" type="ORF">ATEIFO6365_0015025200</name>
</gene>
<evidence type="ECO:0000256" key="8">
    <source>
        <dbReference type="ARBA" id="ARBA00023157"/>
    </source>
</evidence>
<feature type="domain" description="Peptidase M43 pregnancy-associated plasma-A" evidence="10">
    <location>
        <begin position="216"/>
        <end position="303"/>
    </location>
</feature>
<evidence type="ECO:0000256" key="5">
    <source>
        <dbReference type="ARBA" id="ARBA00022801"/>
    </source>
</evidence>
<keyword evidence="2 11" id="KW-0645">Protease</keyword>
<dbReference type="AlphaFoldDB" id="A0A8H3MXG9"/>
<dbReference type="Gene3D" id="3.40.390.10">
    <property type="entry name" value="Collagenase (Catalytic Domain)"/>
    <property type="match status" value="1"/>
</dbReference>
<evidence type="ECO:0000313" key="12">
    <source>
        <dbReference type="Proteomes" id="UP000452235"/>
    </source>
</evidence>
<evidence type="ECO:0000256" key="1">
    <source>
        <dbReference type="ARBA" id="ARBA00008721"/>
    </source>
</evidence>
<dbReference type="GO" id="GO:0006508">
    <property type="term" value="P:proteolysis"/>
    <property type="evidence" value="ECO:0007669"/>
    <property type="project" value="UniProtKB-KW"/>
</dbReference>
<evidence type="ECO:0000313" key="11">
    <source>
        <dbReference type="EMBL" id="GFF21678.1"/>
    </source>
</evidence>
<accession>A0A8H3MXG9</accession>
<keyword evidence="3" id="KW-0479">Metal-binding</keyword>
<keyword evidence="4 9" id="KW-0732">Signal</keyword>
<evidence type="ECO:0000256" key="7">
    <source>
        <dbReference type="ARBA" id="ARBA00023049"/>
    </source>
</evidence>
<reference evidence="11 12" key="1">
    <citation type="submission" date="2020-01" db="EMBL/GenBank/DDBJ databases">
        <title>Aspergillus terreus IFO 6365 whole genome shotgun sequence.</title>
        <authorList>
            <person name="Kanamasa S."/>
            <person name="Takahashi H."/>
        </authorList>
    </citation>
    <scope>NUCLEOTIDE SEQUENCE [LARGE SCALE GENOMIC DNA]</scope>
    <source>
        <strain evidence="11 12">IFO 6365</strain>
    </source>
</reference>
<protein>
    <submittedName>
        <fullName evidence="11">Metalloprotease MEP1</fullName>
    </submittedName>
</protein>
<dbReference type="Proteomes" id="UP000452235">
    <property type="component" value="Unassembled WGS sequence"/>
</dbReference>
<dbReference type="PANTHER" id="PTHR47466:SF1">
    <property type="entry name" value="METALLOPROTEASE MEP1 (AFU_ORTHOLOGUE AFUA_1G07730)-RELATED"/>
    <property type="match status" value="1"/>
</dbReference>
<dbReference type="PANTHER" id="PTHR47466">
    <property type="match status" value="1"/>
</dbReference>
<evidence type="ECO:0000256" key="3">
    <source>
        <dbReference type="ARBA" id="ARBA00022723"/>
    </source>
</evidence>
<dbReference type="GO" id="GO:0008237">
    <property type="term" value="F:metallopeptidase activity"/>
    <property type="evidence" value="ECO:0007669"/>
    <property type="project" value="UniProtKB-KW"/>
</dbReference>
<keyword evidence="6" id="KW-0862">Zinc</keyword>
<dbReference type="EMBL" id="BLJY01000015">
    <property type="protein sequence ID" value="GFF21678.1"/>
    <property type="molecule type" value="Genomic_DNA"/>
</dbReference>
<keyword evidence="8" id="KW-1015">Disulfide bond</keyword>
<evidence type="ECO:0000256" key="9">
    <source>
        <dbReference type="SAM" id="SignalP"/>
    </source>
</evidence>
<dbReference type="GO" id="GO:0046872">
    <property type="term" value="F:metal ion binding"/>
    <property type="evidence" value="ECO:0007669"/>
    <property type="project" value="UniProtKB-KW"/>
</dbReference>
<dbReference type="Pfam" id="PF05572">
    <property type="entry name" value="Peptidase_M43"/>
    <property type="match status" value="1"/>
</dbReference>
<feature type="signal peptide" evidence="9">
    <location>
        <begin position="1"/>
        <end position="22"/>
    </location>
</feature>
<evidence type="ECO:0000256" key="6">
    <source>
        <dbReference type="ARBA" id="ARBA00022833"/>
    </source>
</evidence>
<organism evidence="11 12">
    <name type="scientific">Aspergillus terreus</name>
    <dbReference type="NCBI Taxonomy" id="33178"/>
    <lineage>
        <taxon>Eukaryota</taxon>
        <taxon>Fungi</taxon>
        <taxon>Dikarya</taxon>
        <taxon>Ascomycota</taxon>
        <taxon>Pezizomycotina</taxon>
        <taxon>Eurotiomycetes</taxon>
        <taxon>Eurotiomycetidae</taxon>
        <taxon>Eurotiales</taxon>
        <taxon>Aspergillaceae</taxon>
        <taxon>Aspergillus</taxon>
        <taxon>Aspergillus subgen. Circumdati</taxon>
    </lineage>
</organism>
<dbReference type="CDD" id="cd04275">
    <property type="entry name" value="ZnMc_pappalysin_like"/>
    <property type="match status" value="1"/>
</dbReference>
<comment type="caution">
    <text evidence="11">The sequence shown here is derived from an EMBL/GenBank/DDBJ whole genome shotgun (WGS) entry which is preliminary data.</text>
</comment>
<evidence type="ECO:0000256" key="2">
    <source>
        <dbReference type="ARBA" id="ARBA00022670"/>
    </source>
</evidence>
<dbReference type="SUPFAM" id="SSF55486">
    <property type="entry name" value="Metalloproteases ('zincins'), catalytic domain"/>
    <property type="match status" value="1"/>
</dbReference>
<dbReference type="InterPro" id="IPR024079">
    <property type="entry name" value="MetalloPept_cat_dom_sf"/>
</dbReference>
<proteinExistence type="inferred from homology"/>
<feature type="chain" id="PRO_5034302735" evidence="9">
    <location>
        <begin position="23"/>
        <end position="312"/>
    </location>
</feature>